<name>A0A1I4P7Z7_ECTMO</name>
<dbReference type="AlphaFoldDB" id="A0A1I4P7Z7"/>
<evidence type="ECO:0000256" key="1">
    <source>
        <dbReference type="SAM" id="SignalP"/>
    </source>
</evidence>
<proteinExistence type="predicted"/>
<organism evidence="2 3">
    <name type="scientific">Ectothiorhodospira mobilis</name>
    <dbReference type="NCBI Taxonomy" id="195064"/>
    <lineage>
        <taxon>Bacteria</taxon>
        <taxon>Pseudomonadati</taxon>
        <taxon>Pseudomonadota</taxon>
        <taxon>Gammaproteobacteria</taxon>
        <taxon>Chromatiales</taxon>
        <taxon>Ectothiorhodospiraceae</taxon>
        <taxon>Ectothiorhodospira</taxon>
    </lineage>
</organism>
<dbReference type="Pfam" id="PF13432">
    <property type="entry name" value="TPR_16"/>
    <property type="match status" value="1"/>
</dbReference>
<keyword evidence="1" id="KW-0732">Signal</keyword>
<dbReference type="EMBL" id="FOUO01000001">
    <property type="protein sequence ID" value="SFM23667.1"/>
    <property type="molecule type" value="Genomic_DNA"/>
</dbReference>
<dbReference type="Gene3D" id="1.25.40.10">
    <property type="entry name" value="Tetratricopeptide repeat domain"/>
    <property type="match status" value="1"/>
</dbReference>
<accession>A0A1I4P7Z7</accession>
<dbReference type="SUPFAM" id="SSF48452">
    <property type="entry name" value="TPR-like"/>
    <property type="match status" value="1"/>
</dbReference>
<dbReference type="Proteomes" id="UP000199556">
    <property type="component" value="Unassembled WGS sequence"/>
</dbReference>
<keyword evidence="3" id="KW-1185">Reference proteome</keyword>
<evidence type="ECO:0000313" key="2">
    <source>
        <dbReference type="EMBL" id="SFM23667.1"/>
    </source>
</evidence>
<feature type="signal peptide" evidence="1">
    <location>
        <begin position="1"/>
        <end position="23"/>
    </location>
</feature>
<reference evidence="2 3" key="1">
    <citation type="submission" date="2016-10" db="EMBL/GenBank/DDBJ databases">
        <authorList>
            <person name="de Groot N.N."/>
        </authorList>
    </citation>
    <scope>NUCLEOTIDE SEQUENCE [LARGE SCALE GENOMIC DNA]</scope>
    <source>
        <strain evidence="2 3">DSM 4180</strain>
    </source>
</reference>
<protein>
    <submittedName>
        <fullName evidence="2">Tetratricopeptide repeat-containing protein</fullName>
    </submittedName>
</protein>
<dbReference type="InterPro" id="IPR011990">
    <property type="entry name" value="TPR-like_helical_dom_sf"/>
</dbReference>
<feature type="chain" id="PRO_5011630321" evidence="1">
    <location>
        <begin position="24"/>
        <end position="213"/>
    </location>
</feature>
<dbReference type="STRING" id="195064.SAMN05421721_10144"/>
<dbReference type="OrthoDB" id="5718398at2"/>
<evidence type="ECO:0000313" key="3">
    <source>
        <dbReference type="Proteomes" id="UP000199556"/>
    </source>
</evidence>
<sequence length="213" mass="24196">MRVLQRMVWIIALVALLPSMAMAAGWCGDPPGQNLDYLNPEHRKRLGLVERFHFTEEVRTLRRGATGYLIGDLEYVLNYYPNHHAALDALSRLAVREGRSQPHRAEWPIECRFQWARQVNPQDAMVPLIQGLHAFRTKKMDAARKYLEESASMAPDNPEVHYNLGLVLFDLGEYEAAREHARQAYARGYPLPGLKDMLRRSGHPVDVPAGEGG</sequence>
<gene>
    <name evidence="2" type="ORF">SAMN05421721_10144</name>
</gene>